<feature type="chain" id="PRO_5027106331" evidence="1">
    <location>
        <begin position="22"/>
        <end position="274"/>
    </location>
</feature>
<evidence type="ECO:0000313" key="2">
    <source>
        <dbReference type="EMBL" id="MTV30026.1"/>
    </source>
</evidence>
<evidence type="ECO:0000256" key="1">
    <source>
        <dbReference type="SAM" id="SignalP"/>
    </source>
</evidence>
<evidence type="ECO:0000313" key="3">
    <source>
        <dbReference type="Proteomes" id="UP000439113"/>
    </source>
</evidence>
<keyword evidence="1" id="KW-0732">Signal</keyword>
<sequence length="274" mass="29176">MIFRCMCAAVVAAILVPEAWAQSRPALCLLEVKGVHYIGGACSFTPLEKSGSFRIADAQGRLMAQVNVGKTDEGKAFWTGPQGGNAAGVELGDAFRSGACWTVSASDPDSKDSVICAWGPGERVYVGPSPAEPDPKSTLFYGSRVGMYDEIASREGLDTSHAVVKTKFSHTGAVQFCREYARDYSQKCIAEQGKEPHGDTITGDCPNKTFSDRNGGKYLFLGKTKAASGDVTADYSIRDLASGEILDGSTASGYELLLRFYQALCPASAPKPEK</sequence>
<proteinExistence type="predicted"/>
<dbReference type="OrthoDB" id="8019685at2"/>
<name>A0A6N8DJK0_RHOAC</name>
<dbReference type="Proteomes" id="UP000439113">
    <property type="component" value="Unassembled WGS sequence"/>
</dbReference>
<dbReference type="EMBL" id="WNKS01000002">
    <property type="protein sequence ID" value="MTV30026.1"/>
    <property type="molecule type" value="Genomic_DNA"/>
</dbReference>
<feature type="signal peptide" evidence="1">
    <location>
        <begin position="1"/>
        <end position="21"/>
    </location>
</feature>
<dbReference type="AlphaFoldDB" id="A0A6N8DJK0"/>
<reference evidence="2 3" key="1">
    <citation type="submission" date="2019-11" db="EMBL/GenBank/DDBJ databases">
        <title>Whole-genome sequence of a Rhodoblastus acidophilus DSM 142.</title>
        <authorList>
            <person name="Kyndt J.A."/>
            <person name="Meyer T.E."/>
        </authorList>
    </citation>
    <scope>NUCLEOTIDE SEQUENCE [LARGE SCALE GENOMIC DNA]</scope>
    <source>
        <strain evidence="2 3">DSM 142</strain>
    </source>
</reference>
<comment type="caution">
    <text evidence="2">The sequence shown here is derived from an EMBL/GenBank/DDBJ whole genome shotgun (WGS) entry which is preliminary data.</text>
</comment>
<dbReference type="RefSeq" id="WP_155444687.1">
    <property type="nucleotide sequence ID" value="NZ_JAOQNR010000002.1"/>
</dbReference>
<organism evidence="2 3">
    <name type="scientific">Rhodoblastus acidophilus</name>
    <name type="common">Rhodopseudomonas acidophila</name>
    <dbReference type="NCBI Taxonomy" id="1074"/>
    <lineage>
        <taxon>Bacteria</taxon>
        <taxon>Pseudomonadati</taxon>
        <taxon>Pseudomonadota</taxon>
        <taxon>Alphaproteobacteria</taxon>
        <taxon>Hyphomicrobiales</taxon>
        <taxon>Rhodoblastaceae</taxon>
        <taxon>Rhodoblastus</taxon>
    </lineage>
</organism>
<gene>
    <name evidence="2" type="ORF">GJ654_03350</name>
</gene>
<protein>
    <submittedName>
        <fullName evidence="2">Uncharacterized protein</fullName>
    </submittedName>
</protein>
<accession>A0A6N8DJK0</accession>